<dbReference type="InterPro" id="IPR036265">
    <property type="entry name" value="HIT-like_sf"/>
</dbReference>
<sequence>MSCVFCAVVAGDLPARRVHEDEHAVAFLDLAPLHRGHTLVVPRRHVDSLLDGAPALAEIGPCVDATARLLVDRLGADGLNLLSSAGPVAGQEVPHLHVHLLPRYAAAPGLAHLLGDRGAAPAEDLDADLDAVHARLTGSR</sequence>
<dbReference type="Gene3D" id="3.30.428.10">
    <property type="entry name" value="HIT-like"/>
    <property type="match status" value="1"/>
</dbReference>
<feature type="domain" description="HIT" evidence="2">
    <location>
        <begin position="4"/>
        <end position="110"/>
    </location>
</feature>
<comment type="caution">
    <text evidence="3">The sequence shown here is derived from an EMBL/GenBank/DDBJ whole genome shotgun (WGS) entry which is preliminary data.</text>
</comment>
<dbReference type="Pfam" id="PF01230">
    <property type="entry name" value="HIT"/>
    <property type="match status" value="1"/>
</dbReference>
<organism evidence="3 4">
    <name type="scientific">Microlunatus capsulatus</name>
    <dbReference type="NCBI Taxonomy" id="99117"/>
    <lineage>
        <taxon>Bacteria</taxon>
        <taxon>Bacillati</taxon>
        <taxon>Actinomycetota</taxon>
        <taxon>Actinomycetes</taxon>
        <taxon>Propionibacteriales</taxon>
        <taxon>Propionibacteriaceae</taxon>
        <taxon>Microlunatus</taxon>
    </lineage>
</organism>
<dbReference type="PANTHER" id="PTHR46648">
    <property type="entry name" value="HIT FAMILY PROTEIN 1"/>
    <property type="match status" value="1"/>
</dbReference>
<evidence type="ECO:0000259" key="2">
    <source>
        <dbReference type="PROSITE" id="PS51084"/>
    </source>
</evidence>
<dbReference type="InterPro" id="IPR011146">
    <property type="entry name" value="HIT-like"/>
</dbReference>
<reference evidence="3 4" key="1">
    <citation type="submission" date="2021-03" db="EMBL/GenBank/DDBJ databases">
        <title>Sequencing the genomes of 1000 actinobacteria strains.</title>
        <authorList>
            <person name="Klenk H.-P."/>
        </authorList>
    </citation>
    <scope>NUCLEOTIDE SEQUENCE [LARGE SCALE GENOMIC DNA]</scope>
    <source>
        <strain evidence="3 4">DSM 12936</strain>
    </source>
</reference>
<proteinExistence type="predicted"/>
<dbReference type="Proteomes" id="UP000758168">
    <property type="component" value="Unassembled WGS sequence"/>
</dbReference>
<dbReference type="PROSITE" id="PS51084">
    <property type="entry name" value="HIT_2"/>
    <property type="match status" value="1"/>
</dbReference>
<name>A0ABS4ZDH0_9ACTN</name>
<feature type="short sequence motif" description="Histidine triad motif" evidence="1">
    <location>
        <begin position="95"/>
        <end position="99"/>
    </location>
</feature>
<dbReference type="InterPro" id="IPR001310">
    <property type="entry name" value="Histidine_triad_HIT"/>
</dbReference>
<dbReference type="RefSeq" id="WP_210058563.1">
    <property type="nucleotide sequence ID" value="NZ_BAAAMH010000007.1"/>
</dbReference>
<dbReference type="PRINTS" id="PR00332">
    <property type="entry name" value="HISTRIAD"/>
</dbReference>
<dbReference type="SUPFAM" id="SSF54197">
    <property type="entry name" value="HIT-like"/>
    <property type="match status" value="1"/>
</dbReference>
<keyword evidence="4" id="KW-1185">Reference proteome</keyword>
<accession>A0ABS4ZDH0</accession>
<protein>
    <submittedName>
        <fullName evidence="3">Histidine triad (HIT) family protein</fullName>
    </submittedName>
</protein>
<gene>
    <name evidence="3" type="ORF">JOF54_003712</name>
</gene>
<evidence type="ECO:0000313" key="4">
    <source>
        <dbReference type="Proteomes" id="UP000758168"/>
    </source>
</evidence>
<evidence type="ECO:0000256" key="1">
    <source>
        <dbReference type="PROSITE-ProRule" id="PRU00464"/>
    </source>
</evidence>
<evidence type="ECO:0000313" key="3">
    <source>
        <dbReference type="EMBL" id="MBP2418790.1"/>
    </source>
</evidence>
<dbReference type="PANTHER" id="PTHR46648:SF1">
    <property type="entry name" value="ADENOSINE 5'-MONOPHOSPHORAMIDASE HNT1"/>
    <property type="match status" value="1"/>
</dbReference>
<dbReference type="EMBL" id="JAGIOB010000001">
    <property type="protein sequence ID" value="MBP2418790.1"/>
    <property type="molecule type" value="Genomic_DNA"/>
</dbReference>